<dbReference type="STRING" id="331648.BST97_04085"/>
<sequence length="439" mass="49901">MSKRSVFTYDIDNSISADKLLGLLDSEPFLFYLDSNDHQDKNGTASILVATGARNIVRCDAGDALSELSRFRESENDWIFGWLGYDLKNELENLESKNTDPLEFPDLMFVVPERVFQWSKGKLTIHTYEDQAVIDQLINDLKSHQGKTNQKSPEQTVRLTAQNSKNQYLKSTQKFLKHIKRGDIYEANYCMSFLADDVEFDEIQAYHHLNNISKPPFSALVRCGDFKAVSASPERYLKNQGNQLLSQPIKGTARRHEDPEQDEIFKKELFENKKERSENVMIVDLVRNDLSRVAQKGSVQVDELYGIYTFKQVHHMISSITADLQKDKSGIDAIKATFPMGSMTGAPKVSAMKIIDENENFKRGLYSGAIGYFDPDGNFDFNVVIRTILYNAQLRKLSFAVGSAITIEAVPEKEYEECFLKAHALLETLKKQGITLNDD</sequence>
<evidence type="ECO:0000259" key="1">
    <source>
        <dbReference type="Pfam" id="PF00425"/>
    </source>
</evidence>
<keyword evidence="4" id="KW-1185">Reference proteome</keyword>
<dbReference type="Pfam" id="PF00425">
    <property type="entry name" value="Chorismate_bind"/>
    <property type="match status" value="1"/>
</dbReference>
<dbReference type="Proteomes" id="UP000193431">
    <property type="component" value="Chromosome"/>
</dbReference>
<dbReference type="GO" id="GO:0000162">
    <property type="term" value="P:L-tryptophan biosynthetic process"/>
    <property type="evidence" value="ECO:0007669"/>
    <property type="project" value="TreeGrafter"/>
</dbReference>
<dbReference type="GO" id="GO:0005737">
    <property type="term" value="C:cytoplasm"/>
    <property type="evidence" value="ECO:0007669"/>
    <property type="project" value="TreeGrafter"/>
</dbReference>
<reference evidence="3 4" key="1">
    <citation type="submission" date="2016-11" db="EMBL/GenBank/DDBJ databases">
        <title>Trade-off between light-utilization and light-protection in marine flavobacteria.</title>
        <authorList>
            <person name="Kumagai Y."/>
        </authorList>
    </citation>
    <scope>NUCLEOTIDE SEQUENCE [LARGE SCALE GENOMIC DNA]</scope>
    <source>
        <strain evidence="3 4">JCM 13191</strain>
    </source>
</reference>
<dbReference type="PANTHER" id="PTHR11236:SF18">
    <property type="entry name" value="AMINODEOXYCHORISMATE SYNTHASE"/>
    <property type="match status" value="1"/>
</dbReference>
<dbReference type="InterPro" id="IPR019999">
    <property type="entry name" value="Anth_synth_I-like"/>
</dbReference>
<organism evidence="3 4">
    <name type="scientific">Nonlabens spongiae</name>
    <dbReference type="NCBI Taxonomy" id="331648"/>
    <lineage>
        <taxon>Bacteria</taxon>
        <taxon>Pseudomonadati</taxon>
        <taxon>Bacteroidota</taxon>
        <taxon>Flavobacteriia</taxon>
        <taxon>Flavobacteriales</taxon>
        <taxon>Flavobacteriaceae</taxon>
        <taxon>Nonlabens</taxon>
    </lineage>
</organism>
<dbReference type="PANTHER" id="PTHR11236">
    <property type="entry name" value="AMINOBENZOATE/ANTHRANILATE SYNTHASE"/>
    <property type="match status" value="1"/>
</dbReference>
<dbReference type="AlphaFoldDB" id="A0A1W6MI00"/>
<protein>
    <submittedName>
        <fullName evidence="3">Aminodeoxychorismate synthase component I</fullName>
    </submittedName>
</protein>
<dbReference type="InterPro" id="IPR015890">
    <property type="entry name" value="Chorismate_C"/>
</dbReference>
<evidence type="ECO:0000313" key="4">
    <source>
        <dbReference type="Proteomes" id="UP000193431"/>
    </source>
</evidence>
<feature type="domain" description="Anthranilate synthase component I N-terminal" evidence="2">
    <location>
        <begin position="80"/>
        <end position="116"/>
    </location>
</feature>
<feature type="domain" description="Chorismate-utilising enzyme C-terminal" evidence="1">
    <location>
        <begin position="165"/>
        <end position="421"/>
    </location>
</feature>
<evidence type="ECO:0000313" key="3">
    <source>
        <dbReference type="EMBL" id="ARN77225.1"/>
    </source>
</evidence>
<proteinExistence type="predicted"/>
<name>A0A1W6MI00_9FLAO</name>
<dbReference type="InterPro" id="IPR006805">
    <property type="entry name" value="Anth_synth_I_N"/>
</dbReference>
<dbReference type="PRINTS" id="PR00095">
    <property type="entry name" value="ANTSNTHASEI"/>
</dbReference>
<dbReference type="InterPro" id="IPR005801">
    <property type="entry name" value="ADC_synthase"/>
</dbReference>
<dbReference type="RefSeq" id="WP_085766032.1">
    <property type="nucleotide sequence ID" value="NZ_CP019344.1"/>
</dbReference>
<dbReference type="Pfam" id="PF04715">
    <property type="entry name" value="Anth_synt_I_N"/>
    <property type="match status" value="1"/>
</dbReference>
<evidence type="ECO:0000259" key="2">
    <source>
        <dbReference type="Pfam" id="PF04715"/>
    </source>
</evidence>
<dbReference type="GO" id="GO:0008153">
    <property type="term" value="P:4-aminobenzoate biosynthetic process"/>
    <property type="evidence" value="ECO:0007669"/>
    <property type="project" value="TreeGrafter"/>
</dbReference>
<dbReference type="Gene3D" id="3.60.120.10">
    <property type="entry name" value="Anthranilate synthase"/>
    <property type="match status" value="1"/>
</dbReference>
<dbReference type="EMBL" id="CP019344">
    <property type="protein sequence ID" value="ARN77225.1"/>
    <property type="molecule type" value="Genomic_DNA"/>
</dbReference>
<gene>
    <name evidence="3" type="ORF">BST97_04085</name>
</gene>
<dbReference type="OrthoDB" id="9803598at2"/>
<accession>A0A1W6MI00</accession>
<dbReference type="SUPFAM" id="SSF56322">
    <property type="entry name" value="ADC synthase"/>
    <property type="match status" value="1"/>
</dbReference>
<dbReference type="GO" id="GO:0046820">
    <property type="term" value="F:4-amino-4-deoxychorismate synthase activity"/>
    <property type="evidence" value="ECO:0007669"/>
    <property type="project" value="TreeGrafter"/>
</dbReference>